<organism evidence="8 9">
    <name type="scientific">Monodelphis domestica</name>
    <name type="common">Gray short-tailed opossum</name>
    <dbReference type="NCBI Taxonomy" id="13616"/>
    <lineage>
        <taxon>Eukaryota</taxon>
        <taxon>Metazoa</taxon>
        <taxon>Chordata</taxon>
        <taxon>Craniata</taxon>
        <taxon>Vertebrata</taxon>
        <taxon>Euteleostomi</taxon>
        <taxon>Mammalia</taxon>
        <taxon>Metatheria</taxon>
        <taxon>Didelphimorphia</taxon>
        <taxon>Didelphidae</taxon>
        <taxon>Monodelphis</taxon>
    </lineage>
</organism>
<feature type="transmembrane region" description="Helical" evidence="6">
    <location>
        <begin position="136"/>
        <end position="157"/>
    </location>
</feature>
<feature type="transmembrane region" description="Helical" evidence="6">
    <location>
        <begin position="419"/>
        <end position="438"/>
    </location>
</feature>
<keyword evidence="3 6" id="KW-1133">Transmembrane helix</keyword>
<dbReference type="InterPro" id="IPR036513">
    <property type="entry name" value="STAS_dom_sf"/>
</dbReference>
<feature type="compositionally biased region" description="Low complexity" evidence="5">
    <location>
        <begin position="8"/>
        <end position="22"/>
    </location>
</feature>
<dbReference type="Proteomes" id="UP000002280">
    <property type="component" value="Chromosome 5"/>
</dbReference>
<dbReference type="Ensembl" id="ENSMODT00000057820.1">
    <property type="protein sequence ID" value="ENSMODP00000050409.1"/>
    <property type="gene ID" value="ENSMODG00000004455.4"/>
</dbReference>
<evidence type="ECO:0000256" key="4">
    <source>
        <dbReference type="ARBA" id="ARBA00023136"/>
    </source>
</evidence>
<dbReference type="Pfam" id="PF01740">
    <property type="entry name" value="STAS"/>
    <property type="match status" value="1"/>
</dbReference>
<dbReference type="STRING" id="13616.ENSMODP00000050409"/>
<sequence length="773" mass="84658">MTMKGLSRRSVSVSPGGSVGESMCQCAQGLRRRVGEKDGEGEPEPRSLAPPSRDTPSDSLNAPMMDGKAELERVDLGLQAPILIQRQAPSQKSLLETAKAKLKKNCSLSPATLKDALLGFFPVIGWLPKYRFRDYIVGDIMSGLVIGVILVPQAIAYSLLAGLKPIYSLYTSFFANIIYFLMGTSRHVSVGIFSLLCLMVGQVVDRELQLAGFDLNEDISPGSRNSSNETFLASDLPLEGIGPECGKECYAISIATALTFLAGVYQVLMGLFQLGFVSTYLSQPLLDGFATGASLTILTSQVKYLFGIKIPRHQGYGMFLTTWVNMIRNIGQANVCDVITSAICLTVLVSAKELADRYKKRLKIPLPTELLIIIAATLVSHFGNLHERYGSSISGDIPTGFIPPKAPDFGLMHRVALDAVPIAIIGFAFTISLSEMFAKNYGYTIRANQEMFAVGFCNIIPSFFHSFTTSAALAKSLVKTSTGCHTQVSSVVSAAVVLLVLLVLAPLFYSLQKSVLACIIIVSLKGALWKFRDVPKQYRMNRTDALVWCVTMASSALISTEIGLLVGVLFSMLCVVGRTQHPRVALLGQVEDTVFYEDSRRYENLLPVPKIKIFRFEAPLYYANKDFFLKSLYKMADLDPALEAAKRKRREKEEPALEGRLVEKGAMGELGQADTTCHLVPRQSEFHTIIIDCSSVLFLDTAGVSTLKNVRKDYRVVNISVLLAGCNPSVMDSLKRGGYFDNTEAGVKESQFYSVHGAVQFVRAREQVMDSTL</sequence>
<feature type="compositionally biased region" description="Basic and acidic residues" evidence="5">
    <location>
        <begin position="33"/>
        <end position="45"/>
    </location>
</feature>
<keyword evidence="4 6" id="KW-0472">Membrane</keyword>
<proteinExistence type="predicted"/>
<evidence type="ECO:0000256" key="6">
    <source>
        <dbReference type="SAM" id="Phobius"/>
    </source>
</evidence>
<dbReference type="PROSITE" id="PS50801">
    <property type="entry name" value="STAS"/>
    <property type="match status" value="1"/>
</dbReference>
<feature type="transmembrane region" description="Helical" evidence="6">
    <location>
        <begin position="177"/>
        <end position="200"/>
    </location>
</feature>
<reference evidence="8" key="2">
    <citation type="submission" date="2025-08" db="UniProtKB">
        <authorList>
            <consortium name="Ensembl"/>
        </authorList>
    </citation>
    <scope>IDENTIFICATION</scope>
</reference>
<dbReference type="InterPro" id="IPR011547">
    <property type="entry name" value="SLC26A/SulP_dom"/>
</dbReference>
<dbReference type="GO" id="GO:0015383">
    <property type="term" value="F:sulfate:bicarbonate antiporter activity"/>
    <property type="evidence" value="ECO:0007669"/>
    <property type="project" value="Ensembl"/>
</dbReference>
<dbReference type="GO" id="GO:0140900">
    <property type="term" value="F:chloride:bicarbonate antiporter activity"/>
    <property type="evidence" value="ECO:0000318"/>
    <property type="project" value="GO_Central"/>
</dbReference>
<dbReference type="GO" id="GO:0015116">
    <property type="term" value="F:sulfate transmembrane transporter activity"/>
    <property type="evidence" value="ECO:0000318"/>
    <property type="project" value="GO_Central"/>
</dbReference>
<dbReference type="InterPro" id="IPR018045">
    <property type="entry name" value="S04_transporter_CS"/>
</dbReference>
<dbReference type="OMA" id="WNENQDL"/>
<dbReference type="GO" id="GO:1902476">
    <property type="term" value="P:chloride transmembrane transport"/>
    <property type="evidence" value="ECO:0000318"/>
    <property type="project" value="GO_Central"/>
</dbReference>
<accession>A0A5F8GSN6</accession>
<feature type="transmembrane region" description="Helical" evidence="6">
    <location>
        <begin position="494"/>
        <end position="524"/>
    </location>
</feature>
<dbReference type="PROSITE" id="PS01130">
    <property type="entry name" value="SLC26A"/>
    <property type="match status" value="1"/>
</dbReference>
<evidence type="ECO:0000256" key="5">
    <source>
        <dbReference type="SAM" id="MobiDB-lite"/>
    </source>
</evidence>
<dbReference type="InterPro" id="IPR001902">
    <property type="entry name" value="SLC26A/SulP_fam"/>
</dbReference>
<feature type="transmembrane region" description="Helical" evidence="6">
    <location>
        <begin position="545"/>
        <end position="573"/>
    </location>
</feature>
<feature type="domain" description="STAS" evidence="7">
    <location>
        <begin position="601"/>
        <end position="762"/>
    </location>
</feature>
<dbReference type="AlphaFoldDB" id="A0A5F8GSN6"/>
<reference evidence="8 9" key="1">
    <citation type="journal article" date="2007" name="Nature">
        <title>Genome of the marsupial Monodelphis domestica reveals innovation in non-coding sequences.</title>
        <authorList>
            <person name="Mikkelsen T.S."/>
            <person name="Wakefield M.J."/>
            <person name="Aken B."/>
            <person name="Amemiya C.T."/>
            <person name="Chang J.L."/>
            <person name="Duke S."/>
            <person name="Garber M."/>
            <person name="Gentles A.J."/>
            <person name="Goodstadt L."/>
            <person name="Heger A."/>
            <person name="Jurka J."/>
            <person name="Kamal M."/>
            <person name="Mauceli E."/>
            <person name="Searle S.M."/>
            <person name="Sharpe T."/>
            <person name="Baker M.L."/>
            <person name="Batzer M.A."/>
            <person name="Benos P.V."/>
            <person name="Belov K."/>
            <person name="Clamp M."/>
            <person name="Cook A."/>
            <person name="Cuff J."/>
            <person name="Das R."/>
            <person name="Davidow L."/>
            <person name="Deakin J.E."/>
            <person name="Fazzari M.J."/>
            <person name="Glass J.L."/>
            <person name="Grabherr M."/>
            <person name="Greally J.M."/>
            <person name="Gu W."/>
            <person name="Hore T.A."/>
            <person name="Huttley G.A."/>
            <person name="Kleber M."/>
            <person name="Jirtle R.L."/>
            <person name="Koina E."/>
            <person name="Lee J.T."/>
            <person name="Mahony S."/>
            <person name="Marra M.A."/>
            <person name="Miller R.D."/>
            <person name="Nicholls R.D."/>
            <person name="Oda M."/>
            <person name="Papenfuss A.T."/>
            <person name="Parra Z.E."/>
            <person name="Pollock D.D."/>
            <person name="Ray D.A."/>
            <person name="Schein J.E."/>
            <person name="Speed T.P."/>
            <person name="Thompson K."/>
            <person name="VandeBerg J.L."/>
            <person name="Wade C.M."/>
            <person name="Walker J.A."/>
            <person name="Waters P.D."/>
            <person name="Webber C."/>
            <person name="Weidman J.R."/>
            <person name="Xie X."/>
            <person name="Zody M.C."/>
            <person name="Baldwin J."/>
            <person name="Abdouelleil A."/>
            <person name="Abdulkadir J."/>
            <person name="Abebe A."/>
            <person name="Abera B."/>
            <person name="Abreu J."/>
            <person name="Acer S.C."/>
            <person name="Aftuck L."/>
            <person name="Alexander A."/>
            <person name="An P."/>
            <person name="Anderson E."/>
            <person name="Anderson S."/>
            <person name="Arachi H."/>
            <person name="Azer M."/>
            <person name="Bachantsang P."/>
            <person name="Barry A."/>
            <person name="Bayul T."/>
            <person name="Berlin A."/>
            <person name="Bessette D."/>
            <person name="Bloom T."/>
            <person name="Bloom T."/>
            <person name="Boguslavskiy L."/>
            <person name="Bonnet C."/>
            <person name="Boukhgalter B."/>
            <person name="Bourzgui I."/>
            <person name="Brown A."/>
            <person name="Cahill P."/>
            <person name="Channer S."/>
            <person name="Cheshatsang Y."/>
            <person name="Chuda L."/>
            <person name="Citroen M."/>
            <person name="Collymore A."/>
            <person name="Cooke P."/>
            <person name="Costello M."/>
            <person name="D'Aco K."/>
            <person name="Daza R."/>
            <person name="De Haan G."/>
            <person name="DeGray S."/>
            <person name="DeMaso C."/>
            <person name="Dhargay N."/>
            <person name="Dooley K."/>
            <person name="Dooley E."/>
            <person name="Doricent M."/>
            <person name="Dorje P."/>
            <person name="Dorjee K."/>
            <person name="Dupes A."/>
            <person name="Elong R."/>
            <person name="Falk J."/>
            <person name="Farina A."/>
            <person name="Faro S."/>
            <person name="Ferguson D."/>
            <person name="Fisher S."/>
            <person name="Foley C.D."/>
            <person name="Franke A."/>
            <person name="Friedrich D."/>
            <person name="Gadbois L."/>
            <person name="Gearin G."/>
            <person name="Gearin C.R."/>
            <person name="Giannoukos G."/>
            <person name="Goode T."/>
            <person name="Graham J."/>
            <person name="Grandbois E."/>
            <person name="Grewal S."/>
            <person name="Gyaltsen K."/>
            <person name="Hafez N."/>
            <person name="Hagos B."/>
            <person name="Hall J."/>
            <person name="Henson C."/>
            <person name="Hollinger A."/>
            <person name="Honan T."/>
            <person name="Huard M.D."/>
            <person name="Hughes L."/>
            <person name="Hurhula B."/>
            <person name="Husby M.E."/>
            <person name="Kamat A."/>
            <person name="Kanga B."/>
            <person name="Kashin S."/>
            <person name="Khazanovich D."/>
            <person name="Kisner P."/>
            <person name="Lance K."/>
            <person name="Lara M."/>
            <person name="Lee W."/>
            <person name="Lennon N."/>
            <person name="Letendre F."/>
            <person name="LeVine R."/>
            <person name="Lipovsky A."/>
            <person name="Liu X."/>
            <person name="Liu J."/>
            <person name="Liu S."/>
            <person name="Lokyitsang T."/>
            <person name="Lokyitsang Y."/>
            <person name="Lubonja R."/>
            <person name="Lui A."/>
            <person name="MacDonald P."/>
            <person name="Magnisalis V."/>
            <person name="Maru K."/>
            <person name="Matthews C."/>
            <person name="McCusker W."/>
            <person name="McDonough S."/>
            <person name="Mehta T."/>
            <person name="Meldrim J."/>
            <person name="Meneus L."/>
            <person name="Mihai O."/>
            <person name="Mihalev A."/>
            <person name="Mihova T."/>
            <person name="Mittelman R."/>
            <person name="Mlenga V."/>
            <person name="Montmayeur A."/>
            <person name="Mulrain L."/>
            <person name="Navidi A."/>
            <person name="Naylor J."/>
            <person name="Negash T."/>
            <person name="Nguyen T."/>
            <person name="Nguyen N."/>
            <person name="Nicol R."/>
            <person name="Norbu C."/>
            <person name="Norbu N."/>
            <person name="Novod N."/>
            <person name="O'Neill B."/>
            <person name="Osman S."/>
            <person name="Markiewicz E."/>
            <person name="Oyono O.L."/>
            <person name="Patti C."/>
            <person name="Phunkhang P."/>
            <person name="Pierre F."/>
            <person name="Priest M."/>
            <person name="Raghuraman S."/>
            <person name="Rege F."/>
            <person name="Reyes R."/>
            <person name="Rise C."/>
            <person name="Rogov P."/>
            <person name="Ross K."/>
            <person name="Ryan E."/>
            <person name="Settipalli S."/>
            <person name="Shea T."/>
            <person name="Sherpa N."/>
            <person name="Shi L."/>
            <person name="Shih D."/>
            <person name="Sparrow T."/>
            <person name="Spaulding J."/>
            <person name="Stalker J."/>
            <person name="Stange-Thomann N."/>
            <person name="Stavropoulos S."/>
            <person name="Stone C."/>
            <person name="Strader C."/>
            <person name="Tesfaye S."/>
            <person name="Thomson T."/>
            <person name="Thoulutsang Y."/>
            <person name="Thoulutsang D."/>
            <person name="Topham K."/>
            <person name="Topping I."/>
            <person name="Tsamla T."/>
            <person name="Vassiliev H."/>
            <person name="Vo A."/>
            <person name="Wangchuk T."/>
            <person name="Wangdi T."/>
            <person name="Weiand M."/>
            <person name="Wilkinson J."/>
            <person name="Wilson A."/>
            <person name="Yadav S."/>
            <person name="Young G."/>
            <person name="Yu Q."/>
            <person name="Zembek L."/>
            <person name="Zhong D."/>
            <person name="Zimmer A."/>
            <person name="Zwirko Z."/>
            <person name="Jaffe D.B."/>
            <person name="Alvarez P."/>
            <person name="Brockman W."/>
            <person name="Butler J."/>
            <person name="Chin C."/>
            <person name="Gnerre S."/>
            <person name="MacCallum I."/>
            <person name="Graves J.A."/>
            <person name="Ponting C.P."/>
            <person name="Breen M."/>
            <person name="Samollow P.B."/>
            <person name="Lander E.S."/>
            <person name="Lindblad-Toh K."/>
        </authorList>
    </citation>
    <scope>NUCLEOTIDE SEQUENCE [LARGE SCALE GENOMIC DNA]</scope>
</reference>
<dbReference type="GO" id="GO:0005886">
    <property type="term" value="C:plasma membrane"/>
    <property type="evidence" value="ECO:0000318"/>
    <property type="project" value="GO_Central"/>
</dbReference>
<dbReference type="InParanoid" id="A0A5F8GSN6"/>
<dbReference type="Bgee" id="ENSMODG00000004455">
    <property type="expression patterns" value="Expressed in blood and 18 other cell types or tissues"/>
</dbReference>
<evidence type="ECO:0000256" key="1">
    <source>
        <dbReference type="ARBA" id="ARBA00004141"/>
    </source>
</evidence>
<protein>
    <submittedName>
        <fullName evidence="8">Solute carrier family 26 member 1</fullName>
    </submittedName>
</protein>
<keyword evidence="2 6" id="KW-0812">Transmembrane</keyword>
<comment type="subcellular location">
    <subcellularLocation>
        <location evidence="1">Membrane</location>
        <topology evidence="1">Multi-pass membrane protein</topology>
    </subcellularLocation>
</comment>
<dbReference type="PANTHER" id="PTHR11814">
    <property type="entry name" value="SULFATE TRANSPORTER"/>
    <property type="match status" value="1"/>
</dbReference>
<dbReference type="NCBIfam" id="TIGR00815">
    <property type="entry name" value="sulP"/>
    <property type="match status" value="1"/>
</dbReference>
<dbReference type="Gene3D" id="3.30.750.24">
    <property type="entry name" value="STAS domain"/>
    <property type="match status" value="1"/>
</dbReference>
<dbReference type="SUPFAM" id="SSF52091">
    <property type="entry name" value="SpoIIaa-like"/>
    <property type="match status" value="1"/>
</dbReference>
<dbReference type="Pfam" id="PF00916">
    <property type="entry name" value="Sulfate_transp"/>
    <property type="match status" value="1"/>
</dbReference>
<feature type="region of interest" description="Disordered" evidence="5">
    <location>
        <begin position="1"/>
        <end position="64"/>
    </location>
</feature>
<dbReference type="GO" id="GO:0019531">
    <property type="term" value="F:oxalate transmembrane transporter activity"/>
    <property type="evidence" value="ECO:0000318"/>
    <property type="project" value="GO_Central"/>
</dbReference>
<dbReference type="GO" id="GO:0016323">
    <property type="term" value="C:basolateral plasma membrane"/>
    <property type="evidence" value="ECO:0007669"/>
    <property type="project" value="Ensembl"/>
</dbReference>
<dbReference type="CDD" id="cd07042">
    <property type="entry name" value="STAS_SulP_like_sulfate_transporter"/>
    <property type="match status" value="1"/>
</dbReference>
<evidence type="ECO:0000256" key="2">
    <source>
        <dbReference type="ARBA" id="ARBA00022692"/>
    </source>
</evidence>
<dbReference type="GO" id="GO:1902358">
    <property type="term" value="P:sulfate transmembrane transport"/>
    <property type="evidence" value="ECO:0000318"/>
    <property type="project" value="GO_Central"/>
</dbReference>
<evidence type="ECO:0000259" key="7">
    <source>
        <dbReference type="PROSITE" id="PS50801"/>
    </source>
</evidence>
<evidence type="ECO:0000313" key="9">
    <source>
        <dbReference type="Proteomes" id="UP000002280"/>
    </source>
</evidence>
<name>A0A5F8GSN6_MONDO</name>
<reference evidence="8" key="3">
    <citation type="submission" date="2025-09" db="UniProtKB">
        <authorList>
            <consortium name="Ensembl"/>
        </authorList>
    </citation>
    <scope>IDENTIFICATION</scope>
</reference>
<evidence type="ECO:0000313" key="8">
    <source>
        <dbReference type="Ensembl" id="ENSMODP00000050409.1"/>
    </source>
</evidence>
<gene>
    <name evidence="8" type="primary">SLC26A1</name>
</gene>
<dbReference type="FunCoup" id="A0A5F8GSN6">
    <property type="interactions" value="55"/>
</dbReference>
<dbReference type="InterPro" id="IPR002645">
    <property type="entry name" value="STAS_dom"/>
</dbReference>
<evidence type="ECO:0000256" key="3">
    <source>
        <dbReference type="ARBA" id="ARBA00022989"/>
    </source>
</evidence>
<feature type="transmembrane region" description="Helical" evidence="6">
    <location>
        <begin position="450"/>
        <end position="474"/>
    </location>
</feature>
<keyword evidence="9" id="KW-1185">Reference proteome</keyword>
<dbReference type="GeneTree" id="ENSGT01150000286920"/>
<feature type="transmembrane region" description="Helical" evidence="6">
    <location>
        <begin position="249"/>
        <end position="268"/>
    </location>
</feature>
<feature type="transmembrane region" description="Helical" evidence="6">
    <location>
        <begin position="364"/>
        <end position="382"/>
    </location>
</feature>